<keyword evidence="1" id="KW-0732">Signal</keyword>
<evidence type="ECO:0000313" key="2">
    <source>
        <dbReference type="EMBL" id="KAH9299521.1"/>
    </source>
</evidence>
<reference evidence="2 3" key="1">
    <citation type="journal article" date="2021" name="Nat. Plants">
        <title>The Taxus genome provides insights into paclitaxel biosynthesis.</title>
        <authorList>
            <person name="Xiong X."/>
            <person name="Gou J."/>
            <person name="Liao Q."/>
            <person name="Li Y."/>
            <person name="Zhou Q."/>
            <person name="Bi G."/>
            <person name="Li C."/>
            <person name="Du R."/>
            <person name="Wang X."/>
            <person name="Sun T."/>
            <person name="Guo L."/>
            <person name="Liang H."/>
            <person name="Lu P."/>
            <person name="Wu Y."/>
            <person name="Zhang Z."/>
            <person name="Ro D.K."/>
            <person name="Shang Y."/>
            <person name="Huang S."/>
            <person name="Yan J."/>
        </authorList>
    </citation>
    <scope>NUCLEOTIDE SEQUENCE [LARGE SCALE GENOMIC DNA]</scope>
    <source>
        <strain evidence="2">Ta-2019</strain>
    </source>
</reference>
<dbReference type="EMBL" id="JAHRHJ020000010">
    <property type="protein sequence ID" value="KAH9299521.1"/>
    <property type="molecule type" value="Genomic_DNA"/>
</dbReference>
<accession>A0AA38CHP4</accession>
<keyword evidence="3" id="KW-1185">Reference proteome</keyword>
<comment type="caution">
    <text evidence="2">The sequence shown here is derived from an EMBL/GenBank/DDBJ whole genome shotgun (WGS) entry which is preliminary data.</text>
</comment>
<protein>
    <submittedName>
        <fullName evidence="2">Uncharacterized protein</fullName>
    </submittedName>
</protein>
<proteinExistence type="predicted"/>
<feature type="non-terminal residue" evidence="2">
    <location>
        <position position="1"/>
    </location>
</feature>
<dbReference type="AlphaFoldDB" id="A0AA38CHP4"/>
<feature type="signal peptide" evidence="1">
    <location>
        <begin position="1"/>
        <end position="27"/>
    </location>
</feature>
<feature type="chain" id="PRO_5041221007" evidence="1">
    <location>
        <begin position="28"/>
        <end position="50"/>
    </location>
</feature>
<sequence length="50" mass="5614">SMRPSIMGCARPILLAVLKVMTTITRSAHMEVRTKGDFMEDYVEVVATKE</sequence>
<gene>
    <name evidence="2" type="ORF">KI387_031203</name>
</gene>
<evidence type="ECO:0000313" key="3">
    <source>
        <dbReference type="Proteomes" id="UP000824469"/>
    </source>
</evidence>
<dbReference type="Proteomes" id="UP000824469">
    <property type="component" value="Unassembled WGS sequence"/>
</dbReference>
<name>A0AA38CHP4_TAXCH</name>
<evidence type="ECO:0000256" key="1">
    <source>
        <dbReference type="SAM" id="SignalP"/>
    </source>
</evidence>
<organism evidence="2 3">
    <name type="scientific">Taxus chinensis</name>
    <name type="common">Chinese yew</name>
    <name type="synonym">Taxus wallichiana var. chinensis</name>
    <dbReference type="NCBI Taxonomy" id="29808"/>
    <lineage>
        <taxon>Eukaryota</taxon>
        <taxon>Viridiplantae</taxon>
        <taxon>Streptophyta</taxon>
        <taxon>Embryophyta</taxon>
        <taxon>Tracheophyta</taxon>
        <taxon>Spermatophyta</taxon>
        <taxon>Pinopsida</taxon>
        <taxon>Pinidae</taxon>
        <taxon>Conifers II</taxon>
        <taxon>Cupressales</taxon>
        <taxon>Taxaceae</taxon>
        <taxon>Taxus</taxon>
    </lineage>
</organism>